<evidence type="ECO:0000259" key="2">
    <source>
        <dbReference type="Pfam" id="PF13635"/>
    </source>
</evidence>
<feature type="domain" description="AAA" evidence="1">
    <location>
        <begin position="19"/>
        <end position="136"/>
    </location>
</feature>
<dbReference type="SUPFAM" id="SSF52540">
    <property type="entry name" value="P-loop containing nucleoside triphosphate hydrolases"/>
    <property type="match status" value="1"/>
</dbReference>
<evidence type="ECO:0000313" key="3">
    <source>
        <dbReference type="EMBL" id="MBM6928716.1"/>
    </source>
</evidence>
<dbReference type="RefSeq" id="WP_205050305.1">
    <property type="nucleotide sequence ID" value="NZ_JACJKX010000008.1"/>
</dbReference>
<reference evidence="3 4" key="1">
    <citation type="journal article" date="2021" name="Sci. Rep.">
        <title>The distribution of antibiotic resistance genes in chicken gut microbiota commensals.</title>
        <authorList>
            <person name="Juricova H."/>
            <person name="Matiasovicova J."/>
            <person name="Kubasova T."/>
            <person name="Cejkova D."/>
            <person name="Rychlik I."/>
        </authorList>
    </citation>
    <scope>NUCLEOTIDE SEQUENCE [LARGE SCALE GENOMIC DNA]</scope>
    <source>
        <strain evidence="3 4">An562</strain>
    </source>
</reference>
<name>A0ABS2GTC0_9BURK</name>
<dbReference type="Pfam" id="PF13635">
    <property type="entry name" value="DUF4143"/>
    <property type="match status" value="1"/>
</dbReference>
<dbReference type="Proteomes" id="UP000777002">
    <property type="component" value="Unassembled WGS sequence"/>
</dbReference>
<feature type="domain" description="DUF4143" evidence="2">
    <location>
        <begin position="196"/>
        <end position="353"/>
    </location>
</feature>
<keyword evidence="3" id="KW-0067">ATP-binding</keyword>
<accession>A0ABS2GTC0</accession>
<evidence type="ECO:0000313" key="4">
    <source>
        <dbReference type="Proteomes" id="UP000777002"/>
    </source>
</evidence>
<protein>
    <submittedName>
        <fullName evidence="3">ATP-binding protein</fullName>
    </submittedName>
</protein>
<dbReference type="EMBL" id="JACJKX010000008">
    <property type="protein sequence ID" value="MBM6928716.1"/>
    <property type="molecule type" value="Genomic_DNA"/>
</dbReference>
<dbReference type="Pfam" id="PF13173">
    <property type="entry name" value="AAA_14"/>
    <property type="match status" value="1"/>
</dbReference>
<evidence type="ECO:0000259" key="1">
    <source>
        <dbReference type="Pfam" id="PF13173"/>
    </source>
</evidence>
<dbReference type="InterPro" id="IPR027417">
    <property type="entry name" value="P-loop_NTPase"/>
</dbReference>
<gene>
    <name evidence="3" type="ORF">H5985_05460</name>
</gene>
<dbReference type="PANTHER" id="PTHR43566">
    <property type="entry name" value="CONSERVED PROTEIN"/>
    <property type="match status" value="1"/>
</dbReference>
<keyword evidence="3" id="KW-0547">Nucleotide-binding</keyword>
<proteinExistence type="predicted"/>
<keyword evidence="4" id="KW-1185">Reference proteome</keyword>
<dbReference type="InterPro" id="IPR025420">
    <property type="entry name" value="DUF4143"/>
</dbReference>
<dbReference type="InterPro" id="IPR011335">
    <property type="entry name" value="Restrct_endonuc-II-like"/>
</dbReference>
<dbReference type="GO" id="GO:0005524">
    <property type="term" value="F:ATP binding"/>
    <property type="evidence" value="ECO:0007669"/>
    <property type="project" value="UniProtKB-KW"/>
</dbReference>
<dbReference type="PANTHER" id="PTHR43566:SF2">
    <property type="entry name" value="DUF4143 DOMAIN-CONTAINING PROTEIN"/>
    <property type="match status" value="1"/>
</dbReference>
<comment type="caution">
    <text evidence="3">The sequence shown here is derived from an EMBL/GenBank/DDBJ whole genome shotgun (WGS) entry which is preliminary data.</text>
</comment>
<dbReference type="SUPFAM" id="SSF52980">
    <property type="entry name" value="Restriction endonuclease-like"/>
    <property type="match status" value="1"/>
</dbReference>
<dbReference type="InterPro" id="IPR041682">
    <property type="entry name" value="AAA_14"/>
</dbReference>
<sequence length="402" mass="45599">MTYLRRTLEPIIEKASEHFKVVMLSGLRQVGKSTLLKMIAGENRRYITLDNTAQRLMANEDPSSFFERNQAPAIVDEIQLAPSLFRPLKEKVDAQNDKGQYWLSGSQRLHLMHQVSDALPGRLIAFDLYPLSVYERLGLGLEQKPFVPGHVGTLPKFDTSETWEMIFQGAWPEVLNLDHTERQWFFDSLIDLYLSRDVAALTGVEKTLEFRKFLKALAARTGQELRIQILAQMCDVGMPTIKRWLSIAEASGLIYLLPAFSGNINKQIVKSPKVYLADTGLAAALLGISSPQEMQNHIYNGALFETFVITEILKSYCHNGKKPDFYFYRDSSGMEIDLLIHSDGLYYPVEIKMKKTPDTHDTKWIRALEKFNISLGPAAIIALPEAAYNIAPRITVQSIWDI</sequence>
<organism evidence="3 4">
    <name type="scientific">Parasutterella secunda</name>
    <dbReference type="NCBI Taxonomy" id="626947"/>
    <lineage>
        <taxon>Bacteria</taxon>
        <taxon>Pseudomonadati</taxon>
        <taxon>Pseudomonadota</taxon>
        <taxon>Betaproteobacteria</taxon>
        <taxon>Burkholderiales</taxon>
        <taxon>Sutterellaceae</taxon>
        <taxon>Parasutterella</taxon>
    </lineage>
</organism>